<protein>
    <submittedName>
        <fullName evidence="1">Uncharacterized protein</fullName>
    </submittedName>
</protein>
<name>A0A5M9NYI9_9VIBR</name>
<keyword evidence="2" id="KW-1185">Reference proteome</keyword>
<dbReference type="Proteomes" id="UP000322521">
    <property type="component" value="Unassembled WGS sequence"/>
</dbReference>
<evidence type="ECO:0000313" key="2">
    <source>
        <dbReference type="Proteomes" id="UP000322521"/>
    </source>
</evidence>
<sequence length="153" mass="17717">MSIQASPEMGKMIFVNPEHMQGVTVTDLPDDKLAVIEEITIPKFCYDNSALALNLLNADSVVYGVAMVNCSGTWLPVEHCWLKLANGDYVDPTYQVLAKLNERKYEFIYYKLFEITSVLMSEMKQTYGELNRFVGVEMMWFRRSTEYRHYFLG</sequence>
<reference evidence="1 2" key="1">
    <citation type="submission" date="2019-09" db="EMBL/GenBank/DDBJ databases">
        <title>Draft genome sequence of various Type strains from the CCUG.</title>
        <authorList>
            <person name="Pineiro-Iglesias B."/>
            <person name="Tunovic T."/>
            <person name="Unosson C."/>
            <person name="Inganas E."/>
            <person name="Ohlen M."/>
            <person name="Cardew S."/>
            <person name="Jensie-Markopoulos S."/>
            <person name="Salva-Serra F."/>
            <person name="Jaen-Luchoro D."/>
            <person name="Karlsson R."/>
            <person name="Svensson-Stadler L."/>
            <person name="Chun J."/>
            <person name="Moore E."/>
        </authorList>
    </citation>
    <scope>NUCLEOTIDE SEQUENCE [LARGE SCALE GENOMIC DNA]</scope>
    <source>
        <strain evidence="1 2">CCUG 56969T</strain>
    </source>
</reference>
<dbReference type="AlphaFoldDB" id="A0A5M9NYI9"/>
<dbReference type="EMBL" id="VXJS01000007">
    <property type="protein sequence ID" value="KAA8675575.1"/>
    <property type="molecule type" value="Genomic_DNA"/>
</dbReference>
<gene>
    <name evidence="1" type="ORF">F4W18_13190</name>
</gene>
<evidence type="ECO:0000313" key="1">
    <source>
        <dbReference type="EMBL" id="KAA8675575.1"/>
    </source>
</evidence>
<accession>A0A5M9NYI9</accession>
<dbReference type="RefSeq" id="WP_086715005.1">
    <property type="nucleotide sequence ID" value="NZ_AP025494.1"/>
</dbReference>
<comment type="caution">
    <text evidence="1">The sequence shown here is derived from an EMBL/GenBank/DDBJ whole genome shotgun (WGS) entry which is preliminary data.</text>
</comment>
<proteinExistence type="predicted"/>
<organism evidence="1 2">
    <name type="scientific">Vibrio gigantis</name>
    <dbReference type="NCBI Taxonomy" id="296199"/>
    <lineage>
        <taxon>Bacteria</taxon>
        <taxon>Pseudomonadati</taxon>
        <taxon>Pseudomonadota</taxon>
        <taxon>Gammaproteobacteria</taxon>
        <taxon>Vibrionales</taxon>
        <taxon>Vibrionaceae</taxon>
        <taxon>Vibrio</taxon>
    </lineage>
</organism>